<gene>
    <name evidence="10" type="ORF">L3081_08385</name>
</gene>
<keyword evidence="3" id="KW-0474">Menaquinone biosynthesis</keyword>
<comment type="subcellular location">
    <subcellularLocation>
        <location evidence="1">Membrane</location>
        <topology evidence="1">Multi-pass membrane protein</topology>
    </subcellularLocation>
</comment>
<evidence type="ECO:0000256" key="2">
    <source>
        <dbReference type="ARBA" id="ARBA00004863"/>
    </source>
</evidence>
<feature type="transmembrane region" description="Helical" evidence="9">
    <location>
        <begin position="208"/>
        <end position="233"/>
    </location>
</feature>
<keyword evidence="6 9" id="KW-0812">Transmembrane</keyword>
<name>A0ABS9WZP6_9GAMM</name>
<evidence type="ECO:0000256" key="1">
    <source>
        <dbReference type="ARBA" id="ARBA00004141"/>
    </source>
</evidence>
<feature type="transmembrane region" description="Helical" evidence="9">
    <location>
        <begin position="117"/>
        <end position="134"/>
    </location>
</feature>
<comment type="caution">
    <text evidence="10">The sequence shown here is derived from an EMBL/GenBank/DDBJ whole genome shotgun (WGS) entry which is preliminary data.</text>
</comment>
<dbReference type="InterPro" id="IPR000537">
    <property type="entry name" value="UbiA_prenyltransferase"/>
</dbReference>
<dbReference type="Proteomes" id="UP001139646">
    <property type="component" value="Unassembled WGS sequence"/>
</dbReference>
<reference evidence="10" key="1">
    <citation type="submission" date="2022-01" db="EMBL/GenBank/DDBJ databases">
        <title>Colwellia maritima, isolated from seawater.</title>
        <authorList>
            <person name="Kristyanto S."/>
            <person name="Jung J."/>
            <person name="Jeon C.O."/>
        </authorList>
    </citation>
    <scope>NUCLEOTIDE SEQUENCE</scope>
    <source>
        <strain evidence="10">MSW7</strain>
    </source>
</reference>
<comment type="pathway">
    <text evidence="2">Quinol/quinone metabolism; menaquinone biosynthesis.</text>
</comment>
<evidence type="ECO:0000313" key="10">
    <source>
        <dbReference type="EMBL" id="MCI2283411.1"/>
    </source>
</evidence>
<dbReference type="PIRSF" id="PIRSF005355">
    <property type="entry name" value="UBIAD1"/>
    <property type="match status" value="1"/>
</dbReference>
<keyword evidence="7 9" id="KW-1133">Transmembrane helix</keyword>
<evidence type="ECO:0000256" key="7">
    <source>
        <dbReference type="ARBA" id="ARBA00022989"/>
    </source>
</evidence>
<evidence type="ECO:0000256" key="4">
    <source>
        <dbReference type="ARBA" id="ARBA00022475"/>
    </source>
</evidence>
<evidence type="ECO:0000256" key="5">
    <source>
        <dbReference type="ARBA" id="ARBA00022679"/>
    </source>
</evidence>
<sequence>MSIIQSMRLPFLVLTPVCVFLAMAIASYQQVDYSIFSTCIALIGALAAHIAVNTINEYQDFKSGLDFETKQTPFSGGSGLLPPNPHLANKVLVLGIFSILITILIGCYFIFLYGYSILPLGIIGLLIIVTYTQWINKAALLCLIAPGLGFGTLIIGGTYFCITGHFNNSMWLITIIPFLLINNLLLLNQFPDIDADKSTGRKHFPIKYGIKASTVVYGLFAMVAQLTLVYLVITKQLPTLALFTILPMLLSYFSMMGMIKLGKDIAMQPQFLAANVACSLLTPLVLGITLLFYIYF</sequence>
<organism evidence="10 11">
    <name type="scientific">Colwellia maritima</name>
    <dbReference type="NCBI Taxonomy" id="2912588"/>
    <lineage>
        <taxon>Bacteria</taxon>
        <taxon>Pseudomonadati</taxon>
        <taxon>Pseudomonadota</taxon>
        <taxon>Gammaproteobacteria</taxon>
        <taxon>Alteromonadales</taxon>
        <taxon>Colwelliaceae</taxon>
        <taxon>Colwellia</taxon>
    </lineage>
</organism>
<dbReference type="PANTHER" id="PTHR13929:SF0">
    <property type="entry name" value="UBIA PRENYLTRANSFERASE DOMAIN-CONTAINING PROTEIN 1"/>
    <property type="match status" value="1"/>
</dbReference>
<feature type="transmembrane region" description="Helical" evidence="9">
    <location>
        <begin position="91"/>
        <end position="111"/>
    </location>
</feature>
<dbReference type="RefSeq" id="WP_242284843.1">
    <property type="nucleotide sequence ID" value="NZ_JAKKSL010000001.1"/>
</dbReference>
<dbReference type="Pfam" id="PF01040">
    <property type="entry name" value="UbiA"/>
    <property type="match status" value="1"/>
</dbReference>
<keyword evidence="5" id="KW-0808">Transferase</keyword>
<dbReference type="EMBL" id="JAKKSL010000001">
    <property type="protein sequence ID" value="MCI2283411.1"/>
    <property type="molecule type" value="Genomic_DNA"/>
</dbReference>
<evidence type="ECO:0000256" key="3">
    <source>
        <dbReference type="ARBA" id="ARBA00022428"/>
    </source>
</evidence>
<dbReference type="CDD" id="cd13962">
    <property type="entry name" value="PT_UbiA_UBIAD1"/>
    <property type="match status" value="1"/>
</dbReference>
<keyword evidence="8 9" id="KW-0472">Membrane</keyword>
<feature type="transmembrane region" description="Helical" evidence="9">
    <location>
        <begin position="239"/>
        <end position="259"/>
    </location>
</feature>
<accession>A0ABS9WZP6</accession>
<dbReference type="InterPro" id="IPR026046">
    <property type="entry name" value="UBIAD1"/>
</dbReference>
<dbReference type="PANTHER" id="PTHR13929">
    <property type="entry name" value="1,4-DIHYDROXY-2-NAPHTHOATE OCTAPRENYLTRANSFERASE"/>
    <property type="match status" value="1"/>
</dbReference>
<feature type="transmembrane region" description="Helical" evidence="9">
    <location>
        <begin position="168"/>
        <end position="187"/>
    </location>
</feature>
<feature type="transmembrane region" description="Helical" evidence="9">
    <location>
        <begin position="271"/>
        <end position="295"/>
    </location>
</feature>
<proteinExistence type="predicted"/>
<protein>
    <submittedName>
        <fullName evidence="10">Prenyltransferase</fullName>
    </submittedName>
</protein>
<dbReference type="Gene3D" id="1.10.357.140">
    <property type="entry name" value="UbiA prenyltransferase"/>
    <property type="match status" value="1"/>
</dbReference>
<evidence type="ECO:0000256" key="8">
    <source>
        <dbReference type="ARBA" id="ARBA00023136"/>
    </source>
</evidence>
<feature type="transmembrane region" description="Helical" evidence="9">
    <location>
        <begin position="34"/>
        <end position="52"/>
    </location>
</feature>
<evidence type="ECO:0000256" key="6">
    <source>
        <dbReference type="ARBA" id="ARBA00022692"/>
    </source>
</evidence>
<evidence type="ECO:0000256" key="9">
    <source>
        <dbReference type="SAM" id="Phobius"/>
    </source>
</evidence>
<keyword evidence="11" id="KW-1185">Reference proteome</keyword>
<dbReference type="InterPro" id="IPR044878">
    <property type="entry name" value="UbiA_sf"/>
</dbReference>
<keyword evidence="4" id="KW-1003">Cell membrane</keyword>
<evidence type="ECO:0000313" key="11">
    <source>
        <dbReference type="Proteomes" id="UP001139646"/>
    </source>
</evidence>
<feature type="transmembrane region" description="Helical" evidence="9">
    <location>
        <begin position="141"/>
        <end position="162"/>
    </location>
</feature>